<name>A0A392SQH0_9FABA</name>
<protein>
    <submittedName>
        <fullName evidence="2">Uncharacterized protein</fullName>
    </submittedName>
</protein>
<feature type="compositionally biased region" description="Polar residues" evidence="1">
    <location>
        <begin position="11"/>
        <end position="22"/>
    </location>
</feature>
<proteinExistence type="predicted"/>
<comment type="caution">
    <text evidence="2">The sequence shown here is derived from an EMBL/GenBank/DDBJ whole genome shotgun (WGS) entry which is preliminary data.</text>
</comment>
<feature type="non-terminal residue" evidence="2">
    <location>
        <position position="22"/>
    </location>
</feature>
<evidence type="ECO:0000256" key="1">
    <source>
        <dbReference type="SAM" id="MobiDB-lite"/>
    </source>
</evidence>
<organism evidence="2 3">
    <name type="scientific">Trifolium medium</name>
    <dbReference type="NCBI Taxonomy" id="97028"/>
    <lineage>
        <taxon>Eukaryota</taxon>
        <taxon>Viridiplantae</taxon>
        <taxon>Streptophyta</taxon>
        <taxon>Embryophyta</taxon>
        <taxon>Tracheophyta</taxon>
        <taxon>Spermatophyta</taxon>
        <taxon>Magnoliopsida</taxon>
        <taxon>eudicotyledons</taxon>
        <taxon>Gunneridae</taxon>
        <taxon>Pentapetalae</taxon>
        <taxon>rosids</taxon>
        <taxon>fabids</taxon>
        <taxon>Fabales</taxon>
        <taxon>Fabaceae</taxon>
        <taxon>Papilionoideae</taxon>
        <taxon>50 kb inversion clade</taxon>
        <taxon>NPAAA clade</taxon>
        <taxon>Hologalegina</taxon>
        <taxon>IRL clade</taxon>
        <taxon>Trifolieae</taxon>
        <taxon>Trifolium</taxon>
    </lineage>
</organism>
<sequence>MKVPALPVQHVTKTTVMESKTS</sequence>
<reference evidence="2 3" key="1">
    <citation type="journal article" date="2018" name="Front. Plant Sci.">
        <title>Red Clover (Trifolium pratense) and Zigzag Clover (T. medium) - A Picture of Genomic Similarities and Differences.</title>
        <authorList>
            <person name="Dluhosova J."/>
            <person name="Istvanek J."/>
            <person name="Nedelnik J."/>
            <person name="Repkova J."/>
        </authorList>
    </citation>
    <scope>NUCLEOTIDE SEQUENCE [LARGE SCALE GENOMIC DNA]</scope>
    <source>
        <strain evidence="3">cv. 10/8</strain>
        <tissue evidence="2">Leaf</tissue>
    </source>
</reference>
<keyword evidence="3" id="KW-1185">Reference proteome</keyword>
<dbReference type="Proteomes" id="UP000265520">
    <property type="component" value="Unassembled WGS sequence"/>
</dbReference>
<dbReference type="AlphaFoldDB" id="A0A392SQH0"/>
<evidence type="ECO:0000313" key="2">
    <source>
        <dbReference type="EMBL" id="MCI51113.1"/>
    </source>
</evidence>
<dbReference type="EMBL" id="LXQA010427087">
    <property type="protein sequence ID" value="MCI51113.1"/>
    <property type="molecule type" value="Genomic_DNA"/>
</dbReference>
<accession>A0A392SQH0</accession>
<evidence type="ECO:0000313" key="3">
    <source>
        <dbReference type="Proteomes" id="UP000265520"/>
    </source>
</evidence>
<feature type="region of interest" description="Disordered" evidence="1">
    <location>
        <begin position="1"/>
        <end position="22"/>
    </location>
</feature>